<organism evidence="1 2">
    <name type="scientific">Roseburia intestinalis</name>
    <dbReference type="NCBI Taxonomy" id="166486"/>
    <lineage>
        <taxon>Bacteria</taxon>
        <taxon>Bacillati</taxon>
        <taxon>Bacillota</taxon>
        <taxon>Clostridia</taxon>
        <taxon>Lachnospirales</taxon>
        <taxon>Lachnospiraceae</taxon>
        <taxon>Roseburia</taxon>
    </lineage>
</organism>
<reference evidence="1 2" key="1">
    <citation type="submission" date="2018-08" db="EMBL/GenBank/DDBJ databases">
        <title>A genome reference for cultivated species of the human gut microbiota.</title>
        <authorList>
            <person name="Zou Y."/>
            <person name="Xue W."/>
            <person name="Luo G."/>
        </authorList>
    </citation>
    <scope>NUCLEOTIDE SEQUENCE [LARGE SCALE GENOMIC DNA]</scope>
    <source>
        <strain evidence="1 2">AF31-21AC</strain>
    </source>
</reference>
<dbReference type="Proteomes" id="UP000283586">
    <property type="component" value="Unassembled WGS sequence"/>
</dbReference>
<proteinExistence type="predicted"/>
<dbReference type="AlphaFoldDB" id="A0A3R6GYU3"/>
<dbReference type="EMBL" id="QRQN01000013">
    <property type="protein sequence ID" value="RHN07218.1"/>
    <property type="molecule type" value="Genomic_DNA"/>
</dbReference>
<accession>A0A3R6GYU3</accession>
<name>A0A3R6GYU3_9FIRM</name>
<protein>
    <submittedName>
        <fullName evidence="1">Uncharacterized protein</fullName>
    </submittedName>
</protein>
<sequence>MAGTFKKLMMEKEYMKAVLCADEVATAIMCLNVDESIRKEIFGERDKDHPVIGLIDEQQYIKALDWCIYHGFHYTVHTFENVMKKEH</sequence>
<evidence type="ECO:0000313" key="2">
    <source>
        <dbReference type="Proteomes" id="UP000283586"/>
    </source>
</evidence>
<evidence type="ECO:0000313" key="1">
    <source>
        <dbReference type="EMBL" id="RHN07218.1"/>
    </source>
</evidence>
<comment type="caution">
    <text evidence="1">The sequence shown here is derived from an EMBL/GenBank/DDBJ whole genome shotgun (WGS) entry which is preliminary data.</text>
</comment>
<gene>
    <name evidence="1" type="ORF">DWZ31_11615</name>
</gene>